<evidence type="ECO:0000256" key="2">
    <source>
        <dbReference type="ARBA" id="ARBA00011955"/>
    </source>
</evidence>
<dbReference type="Proteomes" id="UP000182427">
    <property type="component" value="Chromosome I"/>
</dbReference>
<dbReference type="EMBL" id="LT629690">
    <property type="protein sequence ID" value="SDF26973.1"/>
    <property type="molecule type" value="Genomic_DNA"/>
</dbReference>
<protein>
    <recommendedName>
        <fullName evidence="3">FAD:protein FMN transferase</fullName>
        <ecNumber evidence="2">2.7.1.180</ecNumber>
    </recommendedName>
    <alternativeName>
        <fullName evidence="9">Flavin transferase</fullName>
    </alternativeName>
</protein>
<keyword evidence="4" id="KW-0285">Flavoprotein</keyword>
<keyword evidence="8" id="KW-0460">Magnesium</keyword>
<keyword evidence="7" id="KW-0274">FAD</keyword>
<gene>
    <name evidence="12" type="ORF">SAMN05444167_1906</name>
</gene>
<dbReference type="PANTHER" id="PTHR30040">
    <property type="entry name" value="THIAMINE BIOSYNTHESIS LIPOPROTEIN APBE"/>
    <property type="match status" value="1"/>
</dbReference>
<dbReference type="Gene3D" id="3.10.520.10">
    <property type="entry name" value="ApbE-like domains"/>
    <property type="match status" value="1"/>
</dbReference>
<evidence type="ECO:0000256" key="11">
    <source>
        <dbReference type="SAM" id="SignalP"/>
    </source>
</evidence>
<evidence type="ECO:0000256" key="5">
    <source>
        <dbReference type="ARBA" id="ARBA00022679"/>
    </source>
</evidence>
<evidence type="ECO:0000256" key="4">
    <source>
        <dbReference type="ARBA" id="ARBA00022630"/>
    </source>
</evidence>
<dbReference type="Gene3D" id="2.60.40.4070">
    <property type="match status" value="1"/>
</dbReference>
<evidence type="ECO:0000256" key="6">
    <source>
        <dbReference type="ARBA" id="ARBA00022723"/>
    </source>
</evidence>
<evidence type="ECO:0000256" key="10">
    <source>
        <dbReference type="ARBA" id="ARBA00048540"/>
    </source>
</evidence>
<dbReference type="GO" id="GO:0046872">
    <property type="term" value="F:metal ion binding"/>
    <property type="evidence" value="ECO:0007669"/>
    <property type="project" value="UniProtKB-KW"/>
</dbReference>
<evidence type="ECO:0000313" key="13">
    <source>
        <dbReference type="Proteomes" id="UP000182427"/>
    </source>
</evidence>
<keyword evidence="6" id="KW-0479">Metal-binding</keyword>
<evidence type="ECO:0000256" key="3">
    <source>
        <dbReference type="ARBA" id="ARBA00016337"/>
    </source>
</evidence>
<proteinExistence type="predicted"/>
<dbReference type="InterPro" id="IPR024932">
    <property type="entry name" value="ApbE"/>
</dbReference>
<keyword evidence="13" id="KW-1185">Reference proteome</keyword>
<dbReference type="PANTHER" id="PTHR30040:SF2">
    <property type="entry name" value="FAD:PROTEIN FMN TRANSFERASE"/>
    <property type="match status" value="1"/>
</dbReference>
<accession>A0A1G7JPY0</accession>
<organism evidence="12 13">
    <name type="scientific">Terriglobus roseus</name>
    <dbReference type="NCBI Taxonomy" id="392734"/>
    <lineage>
        <taxon>Bacteria</taxon>
        <taxon>Pseudomonadati</taxon>
        <taxon>Acidobacteriota</taxon>
        <taxon>Terriglobia</taxon>
        <taxon>Terriglobales</taxon>
        <taxon>Acidobacteriaceae</taxon>
        <taxon>Terriglobus</taxon>
    </lineage>
</organism>
<dbReference type="Pfam" id="PF10029">
    <property type="entry name" value="DUF2271"/>
    <property type="match status" value="1"/>
</dbReference>
<evidence type="ECO:0000256" key="7">
    <source>
        <dbReference type="ARBA" id="ARBA00022827"/>
    </source>
</evidence>
<evidence type="ECO:0000256" key="1">
    <source>
        <dbReference type="ARBA" id="ARBA00001946"/>
    </source>
</evidence>
<comment type="catalytic activity">
    <reaction evidence="10">
        <text>L-threonyl-[protein] + FAD = FMN-L-threonyl-[protein] + AMP + H(+)</text>
        <dbReference type="Rhea" id="RHEA:36847"/>
        <dbReference type="Rhea" id="RHEA-COMP:11060"/>
        <dbReference type="Rhea" id="RHEA-COMP:11061"/>
        <dbReference type="ChEBI" id="CHEBI:15378"/>
        <dbReference type="ChEBI" id="CHEBI:30013"/>
        <dbReference type="ChEBI" id="CHEBI:57692"/>
        <dbReference type="ChEBI" id="CHEBI:74257"/>
        <dbReference type="ChEBI" id="CHEBI:456215"/>
        <dbReference type="EC" id="2.7.1.180"/>
    </reaction>
</comment>
<dbReference type="InterPro" id="IPR014469">
    <property type="entry name" value="DUF2271"/>
</dbReference>
<dbReference type="InterPro" id="IPR003374">
    <property type="entry name" value="ApbE-like_sf"/>
</dbReference>
<feature type="signal peptide" evidence="11">
    <location>
        <begin position="1"/>
        <end position="31"/>
    </location>
</feature>
<dbReference type="AlphaFoldDB" id="A0A1G7JPY0"/>
<dbReference type="GO" id="GO:0016740">
    <property type="term" value="F:transferase activity"/>
    <property type="evidence" value="ECO:0007669"/>
    <property type="project" value="UniProtKB-KW"/>
</dbReference>
<dbReference type="RefSeq" id="WP_231966838.1">
    <property type="nucleotide sequence ID" value="NZ_LT629690.1"/>
</dbReference>
<feature type="chain" id="PRO_5009241574" description="FAD:protein FMN transferase" evidence="11">
    <location>
        <begin position="32"/>
        <end position="522"/>
    </location>
</feature>
<reference evidence="12 13" key="1">
    <citation type="submission" date="2016-10" db="EMBL/GenBank/DDBJ databases">
        <authorList>
            <person name="de Groot N.N."/>
        </authorList>
    </citation>
    <scope>NUCLEOTIDE SEQUENCE [LARGE SCALE GENOMIC DNA]</scope>
    <source>
        <strain evidence="12 13">GAS232</strain>
    </source>
</reference>
<keyword evidence="12" id="KW-0449">Lipoprotein</keyword>
<sequence length="522" mass="56147">MNKTVSKMKNGAVSLAAIAFGVLPGFVAAHAAEPSVAPAKDAAGTWGFSHENVLGTSLDAAISAPSQRDARVAEKAALAEFDRLSSKLSAWNADSEFSRWQKTRGVAVKVSPELMEVLAHFDAWQGETGGVLNASSETAAKVWRGAAAKGAAPSTEQLAAAVQTMKQPHWSLDRTNGTATRLSDAPLVLATFTKSWITEKAAEAALHAGASGVMLNVGGDIVTRGALTQRVDVANPQAHTENDAAIDTVVLRDRAIATSGSYRRGFDVAGERMSHIIDPRTATPAAQVLSSSVIAQDATTAGALATALSILSPRESQALMQRHPDAQYLIVTASGEEIRSNGWTNYAEPKLERAAYIVKAGAAAPQAGTNWNQSMELQIKLELPRMDNPRYRRPYVAVWIEDKDKYPVRTIALWFKNPRWLNELKGWYRDDQLRNLSEGTDISATVSSATRVPGSYTLKWDGKDNNGKLLKAGTYTVVIEAAREHGGHSLLRQEINFNGTPSAKTLPASDELGAVQLDYRKH</sequence>
<evidence type="ECO:0000256" key="9">
    <source>
        <dbReference type="ARBA" id="ARBA00031306"/>
    </source>
</evidence>
<evidence type="ECO:0000313" key="12">
    <source>
        <dbReference type="EMBL" id="SDF26973.1"/>
    </source>
</evidence>
<name>A0A1G7JPY0_9BACT</name>
<dbReference type="Pfam" id="PF02424">
    <property type="entry name" value="ApbE"/>
    <property type="match status" value="1"/>
</dbReference>
<keyword evidence="11" id="KW-0732">Signal</keyword>
<keyword evidence="5" id="KW-0808">Transferase</keyword>
<dbReference type="EC" id="2.7.1.180" evidence="2"/>
<evidence type="ECO:0000256" key="8">
    <source>
        <dbReference type="ARBA" id="ARBA00022842"/>
    </source>
</evidence>
<dbReference type="SUPFAM" id="SSF143631">
    <property type="entry name" value="ApbE-like"/>
    <property type="match status" value="1"/>
</dbReference>
<comment type="cofactor">
    <cofactor evidence="1">
        <name>Mg(2+)</name>
        <dbReference type="ChEBI" id="CHEBI:18420"/>
    </cofactor>
</comment>